<reference evidence="1" key="2">
    <citation type="submission" date="2022-06" db="UniProtKB">
        <authorList>
            <consortium name="EnsemblMetazoa"/>
        </authorList>
    </citation>
    <scope>IDENTIFICATION</scope>
    <source>
        <strain evidence="1">PS312</strain>
    </source>
</reference>
<evidence type="ECO:0000313" key="2">
    <source>
        <dbReference type="Proteomes" id="UP000005239"/>
    </source>
</evidence>
<accession>A0A2A6C7C4</accession>
<accession>A0A8R1V180</accession>
<reference evidence="2" key="1">
    <citation type="journal article" date="2008" name="Nat. Genet.">
        <title>The Pristionchus pacificus genome provides a unique perspective on nematode lifestyle and parasitism.</title>
        <authorList>
            <person name="Dieterich C."/>
            <person name="Clifton S.W."/>
            <person name="Schuster L.N."/>
            <person name="Chinwalla A."/>
            <person name="Delehaunty K."/>
            <person name="Dinkelacker I."/>
            <person name="Fulton L."/>
            <person name="Fulton R."/>
            <person name="Godfrey J."/>
            <person name="Minx P."/>
            <person name="Mitreva M."/>
            <person name="Roeseler W."/>
            <person name="Tian H."/>
            <person name="Witte H."/>
            <person name="Yang S.P."/>
            <person name="Wilson R.K."/>
            <person name="Sommer R.J."/>
        </authorList>
    </citation>
    <scope>NUCLEOTIDE SEQUENCE [LARGE SCALE GENOMIC DNA]</scope>
    <source>
        <strain evidence="2">PS312</strain>
    </source>
</reference>
<gene>
    <name evidence="1" type="primary">WBGene00281979</name>
</gene>
<organism evidence="1 2">
    <name type="scientific">Pristionchus pacificus</name>
    <name type="common">Parasitic nematode worm</name>
    <dbReference type="NCBI Taxonomy" id="54126"/>
    <lineage>
        <taxon>Eukaryota</taxon>
        <taxon>Metazoa</taxon>
        <taxon>Ecdysozoa</taxon>
        <taxon>Nematoda</taxon>
        <taxon>Chromadorea</taxon>
        <taxon>Rhabditida</taxon>
        <taxon>Rhabditina</taxon>
        <taxon>Diplogasteromorpha</taxon>
        <taxon>Diplogasteroidea</taxon>
        <taxon>Neodiplogasteridae</taxon>
        <taxon>Pristionchus</taxon>
    </lineage>
</organism>
<protein>
    <submittedName>
        <fullName evidence="1">Uncharacterized protein</fullName>
    </submittedName>
</protein>
<dbReference type="AlphaFoldDB" id="A0A2A6C7C4"/>
<dbReference type="Proteomes" id="UP000005239">
    <property type="component" value="Unassembled WGS sequence"/>
</dbReference>
<name>A0A2A6C7C4_PRIPA</name>
<proteinExistence type="predicted"/>
<sequence>MVRECGSVQTLEKCPETMRGLVDQVAQSALVVNLNESCGTTRPKQRANAEIRRLPKQEATMLLSKMD</sequence>
<keyword evidence="2" id="KW-1185">Reference proteome</keyword>
<evidence type="ECO:0000313" key="1">
    <source>
        <dbReference type="EnsemblMetazoa" id="PPA43610.1"/>
    </source>
</evidence>
<dbReference type="EnsemblMetazoa" id="PPA43610.1">
    <property type="protein sequence ID" value="PPA43610.1"/>
    <property type="gene ID" value="WBGene00281979"/>
</dbReference>